<dbReference type="EMBL" id="CAEZSF010000038">
    <property type="protein sequence ID" value="CAB4533817.1"/>
    <property type="molecule type" value="Genomic_DNA"/>
</dbReference>
<sequence>MTSRDTEVIIGTIMSATTVPTIKLDLSSGASASDRRKNGIALRCKFNQAATPTSGAWRAKNPHIPKMMLGMAASRSTEDVRMRRILAGEYSLMNKASPIAKGTATMSETVAMMIVPMSSPNTPKSPTVGFHTLVVKNETKPAFCNAGTALIAKNRAVPPMMNRLTAAALAQSVRKMRSPRVTVRAISRGTCSSSA</sequence>
<accession>A0A6J6B566</accession>
<name>A0A6J6B566_9ZZZZ</name>
<organism evidence="1">
    <name type="scientific">freshwater metagenome</name>
    <dbReference type="NCBI Taxonomy" id="449393"/>
    <lineage>
        <taxon>unclassified sequences</taxon>
        <taxon>metagenomes</taxon>
        <taxon>ecological metagenomes</taxon>
    </lineage>
</organism>
<reference evidence="1" key="1">
    <citation type="submission" date="2020-05" db="EMBL/GenBank/DDBJ databases">
        <authorList>
            <person name="Chiriac C."/>
            <person name="Salcher M."/>
            <person name="Ghai R."/>
            <person name="Kavagutti S V."/>
        </authorList>
    </citation>
    <scope>NUCLEOTIDE SEQUENCE</scope>
</reference>
<proteinExistence type="predicted"/>
<protein>
    <submittedName>
        <fullName evidence="1">Unannotated protein</fullName>
    </submittedName>
</protein>
<dbReference type="AlphaFoldDB" id="A0A6J6B566"/>
<evidence type="ECO:0000313" key="1">
    <source>
        <dbReference type="EMBL" id="CAB4533817.1"/>
    </source>
</evidence>
<gene>
    <name evidence="1" type="ORF">UFOPK1358_00588</name>
</gene>